<feature type="region of interest" description="Disordered" evidence="6">
    <location>
        <begin position="1242"/>
        <end position="1269"/>
    </location>
</feature>
<evidence type="ECO:0000256" key="1">
    <source>
        <dbReference type="ARBA" id="ARBA00022723"/>
    </source>
</evidence>
<evidence type="ECO:0000256" key="2">
    <source>
        <dbReference type="ARBA" id="ARBA00022737"/>
    </source>
</evidence>
<feature type="region of interest" description="Disordered" evidence="6">
    <location>
        <begin position="1393"/>
        <end position="1416"/>
    </location>
</feature>
<feature type="region of interest" description="Disordered" evidence="6">
    <location>
        <begin position="982"/>
        <end position="1014"/>
    </location>
</feature>
<protein>
    <recommendedName>
        <fullName evidence="7">C2H2-type domain-containing protein</fullName>
    </recommendedName>
</protein>
<reference evidence="8 9" key="1">
    <citation type="submission" date="2017-12" db="EMBL/GenBank/DDBJ databases">
        <title>Hemimetabolous genomes reveal molecular basis of termite eusociality.</title>
        <authorList>
            <person name="Harrison M.C."/>
            <person name="Jongepier E."/>
            <person name="Robertson H.M."/>
            <person name="Arning N."/>
            <person name="Bitard-Feildel T."/>
            <person name="Chao H."/>
            <person name="Childers C.P."/>
            <person name="Dinh H."/>
            <person name="Doddapaneni H."/>
            <person name="Dugan S."/>
            <person name="Gowin J."/>
            <person name="Greiner C."/>
            <person name="Han Y."/>
            <person name="Hu H."/>
            <person name="Hughes D.S.T."/>
            <person name="Huylmans A.-K."/>
            <person name="Kemena C."/>
            <person name="Kremer L.P.M."/>
            <person name="Lee S.L."/>
            <person name="Lopez-Ezquerra A."/>
            <person name="Mallet L."/>
            <person name="Monroy-Kuhn J.M."/>
            <person name="Moser A."/>
            <person name="Murali S.C."/>
            <person name="Muzny D.M."/>
            <person name="Otani S."/>
            <person name="Piulachs M.-D."/>
            <person name="Poelchau M."/>
            <person name="Qu J."/>
            <person name="Schaub F."/>
            <person name="Wada-Katsumata A."/>
            <person name="Worley K.C."/>
            <person name="Xie Q."/>
            <person name="Ylla G."/>
            <person name="Poulsen M."/>
            <person name="Gibbs R.A."/>
            <person name="Schal C."/>
            <person name="Richards S."/>
            <person name="Belles X."/>
            <person name="Korb J."/>
            <person name="Bornberg-Bauer E."/>
        </authorList>
    </citation>
    <scope>NUCLEOTIDE SEQUENCE [LARGE SCALE GENOMIC DNA]</scope>
    <source>
        <tissue evidence="8">Whole body</tissue>
    </source>
</reference>
<feature type="compositionally biased region" description="Polar residues" evidence="6">
    <location>
        <begin position="3638"/>
        <end position="3648"/>
    </location>
</feature>
<dbReference type="EMBL" id="NEVH01010475">
    <property type="protein sequence ID" value="PNF32556.1"/>
    <property type="molecule type" value="Genomic_DNA"/>
</dbReference>
<dbReference type="PROSITE" id="PS00028">
    <property type="entry name" value="ZINC_FINGER_C2H2_1"/>
    <property type="match status" value="5"/>
</dbReference>
<feature type="compositionally biased region" description="Basic residues" evidence="6">
    <location>
        <begin position="1145"/>
        <end position="1159"/>
    </location>
</feature>
<evidence type="ECO:0000313" key="8">
    <source>
        <dbReference type="EMBL" id="PNF32556.1"/>
    </source>
</evidence>
<dbReference type="OrthoDB" id="6382392at2759"/>
<feature type="region of interest" description="Disordered" evidence="6">
    <location>
        <begin position="1035"/>
        <end position="1073"/>
    </location>
</feature>
<feature type="compositionally biased region" description="Basic residues" evidence="6">
    <location>
        <begin position="3670"/>
        <end position="3681"/>
    </location>
</feature>
<feature type="region of interest" description="Disordered" evidence="6">
    <location>
        <begin position="2187"/>
        <end position="2227"/>
    </location>
</feature>
<feature type="compositionally biased region" description="Basic and acidic residues" evidence="6">
    <location>
        <begin position="801"/>
        <end position="811"/>
    </location>
</feature>
<evidence type="ECO:0000256" key="5">
    <source>
        <dbReference type="PROSITE-ProRule" id="PRU00042"/>
    </source>
</evidence>
<feature type="region of interest" description="Disordered" evidence="6">
    <location>
        <begin position="3001"/>
        <end position="3028"/>
    </location>
</feature>
<feature type="region of interest" description="Disordered" evidence="6">
    <location>
        <begin position="251"/>
        <end position="387"/>
    </location>
</feature>
<dbReference type="SMART" id="SM00355">
    <property type="entry name" value="ZnF_C2H2"/>
    <property type="match status" value="7"/>
</dbReference>
<feature type="region of interest" description="Disordered" evidence="6">
    <location>
        <begin position="3626"/>
        <end position="3681"/>
    </location>
</feature>
<feature type="region of interest" description="Disordered" evidence="6">
    <location>
        <begin position="702"/>
        <end position="746"/>
    </location>
</feature>
<feature type="compositionally biased region" description="Basic residues" evidence="6">
    <location>
        <begin position="3468"/>
        <end position="3485"/>
    </location>
</feature>
<feature type="compositionally biased region" description="Basic residues" evidence="6">
    <location>
        <begin position="1258"/>
        <end position="1268"/>
    </location>
</feature>
<feature type="region of interest" description="Disordered" evidence="6">
    <location>
        <begin position="3393"/>
        <end position="3440"/>
    </location>
</feature>
<feature type="compositionally biased region" description="Low complexity" evidence="6">
    <location>
        <begin position="1035"/>
        <end position="1046"/>
    </location>
</feature>
<dbReference type="Proteomes" id="UP000235965">
    <property type="component" value="Unassembled WGS sequence"/>
</dbReference>
<feature type="domain" description="C2H2-type" evidence="7">
    <location>
        <begin position="3061"/>
        <end position="3089"/>
    </location>
</feature>
<evidence type="ECO:0000256" key="4">
    <source>
        <dbReference type="ARBA" id="ARBA00022833"/>
    </source>
</evidence>
<dbReference type="PROSITE" id="PS50157">
    <property type="entry name" value="ZINC_FINGER_C2H2_2"/>
    <property type="match status" value="2"/>
</dbReference>
<feature type="compositionally biased region" description="Basic residues" evidence="6">
    <location>
        <begin position="2189"/>
        <end position="2227"/>
    </location>
</feature>
<evidence type="ECO:0000313" key="9">
    <source>
        <dbReference type="Proteomes" id="UP000235965"/>
    </source>
</evidence>
<feature type="compositionally biased region" description="Polar residues" evidence="6">
    <location>
        <begin position="3148"/>
        <end position="3158"/>
    </location>
</feature>
<accession>A0A2J7QVE9</accession>
<comment type="caution">
    <text evidence="8">The sequence shown here is derived from an EMBL/GenBank/DDBJ whole genome shotgun (WGS) entry which is preliminary data.</text>
</comment>
<evidence type="ECO:0000256" key="6">
    <source>
        <dbReference type="SAM" id="MobiDB-lite"/>
    </source>
</evidence>
<feature type="compositionally biased region" description="Basic and acidic residues" evidence="6">
    <location>
        <begin position="2555"/>
        <end position="2565"/>
    </location>
</feature>
<feature type="compositionally biased region" description="Polar residues" evidence="6">
    <location>
        <begin position="331"/>
        <end position="341"/>
    </location>
</feature>
<evidence type="ECO:0000256" key="3">
    <source>
        <dbReference type="ARBA" id="ARBA00022771"/>
    </source>
</evidence>
<dbReference type="InterPro" id="IPR013087">
    <property type="entry name" value="Znf_C2H2_type"/>
</dbReference>
<feature type="compositionally biased region" description="Polar residues" evidence="6">
    <location>
        <begin position="2567"/>
        <end position="2576"/>
    </location>
</feature>
<dbReference type="GO" id="GO:0000981">
    <property type="term" value="F:DNA-binding transcription factor activity, RNA polymerase II-specific"/>
    <property type="evidence" value="ECO:0007669"/>
    <property type="project" value="TreeGrafter"/>
</dbReference>
<dbReference type="GO" id="GO:0008270">
    <property type="term" value="F:zinc ion binding"/>
    <property type="evidence" value="ECO:0007669"/>
    <property type="project" value="UniProtKB-KW"/>
</dbReference>
<keyword evidence="4" id="KW-0862">Zinc</keyword>
<dbReference type="PANTHER" id="PTHR24408:SF58">
    <property type="entry name" value="TRANSCRIPTION FACTOR (TFIIIA), PUTATIVE (AFU_ORTHOLOGUE AFUA_1G05150)-RELATED"/>
    <property type="match status" value="1"/>
</dbReference>
<keyword evidence="2" id="KW-0677">Repeat</keyword>
<feature type="region of interest" description="Disordered" evidence="6">
    <location>
        <begin position="1136"/>
        <end position="1159"/>
    </location>
</feature>
<feature type="region of interest" description="Disordered" evidence="6">
    <location>
        <begin position="3464"/>
        <end position="3485"/>
    </location>
</feature>
<sequence>MAAAGSVVELSGEWVRPRSYICAACGVMFDDLWDLEDHKYSQHPNVWCTHYEFEQAALEQVTDTSKSLGGGISSKNLSRRFLLVREAAETIPLPVLNSEVKCTKCERGFSTLPDLHRHILECGGDTTWMLLPSPSSSGRRARKWRPFGSRRRRQQGSHRRGMKRNIPTTPVKQYFRARHRSIAGDSDTIQRMLANLPAKRSTRRAIQFSEDEIKTRSQGTIHSVSFATAMLRTSHKTGHKVVHSLQVRTLTTDSSDSAPKKFTVRAPKKLPPAPSVISTVTSDQTPLPKRQLIMKKLPWSKSQPVNSVPHSKSTDSEVQRKANRGGRSLSPVANKSETFLLSGSEETKQPSVHKSRGRSKKKPVLSPSGDGLTEPSNESSKKIAGPDISMQEFDVDISTVGSTETSNILAAMRIAMLEGVITETPPLGASPKKLIKRFSVKKDSCVEENKITLQGKRKKLPSNQQNSVKKKTKLSQSELEERFLRNKGYTHPDEITDEPIICKGCGLQFDNGSAELRHRKTCIYVPPEEDVGSIEVQDLHPCLHCYVQFPSVSTQLKHMQQCKAAVKSNTEVTDEPFTGFKKTATAKAKSKKRDNCCNTTVAGKEDVVEPQKSIRSCSENSVKIGRTKAKPGSTKTKQEITKRKTVIDGRIIKGKKVDLTDSVDNSLDATKKWPTSTKNTSNSVTKKKVDNMETVNISSVEMPKKIGRESTNSSSVRTKKKPDILKNARSSLLERKKKLDDKENASSGLLGTKQKLYSTENVSSSTVGTKKKVDKMENVKSGPGRTKKKMNGTEICSGDSVRTKNKPDIHNRPVTTKRKLDSVENASPVITEKMVDSPENASSSLLESKKKLGELEDASSSSAGIVEGICSASIGAKNIKNAGNGPVVSKKKQGNMRRTVSSSPMGARKKLGRTRNHSPGGTKRKHESSENMSNIPAEVEKILPVAQNDSSSPVVWQECLDHTASESPKKQVECGTEIVNNNSAKTKKRSGSAGSAIRSHFRKRSRLDNTRSPDIVLTGAKKKFDNIDILNVTKSKSGSSESVSNNTDERKHKCSSTGNETGSPAASDVDDRMPELQKEEPIEDLKTETPSPKVEDLCDIPILSPVGCELLAEDCEEKNSDTDLSEMLRKDVMKEKEEQRLPVQGKKHPKTTSKKSNGLKHVRTTMKIRKPSDLVKIMDVRFQIPQIPLQIQPSELETSVGTPLTVGEACDVIPLGEDNDDNKPLAECVSALVTSSERYTTMEKPLQKVKKAAPSSKQQKRKPVRRRNSTILWNKKGIKGATKTKPQLTEEDSSDDLLPISKLKEVIQKKALPLEELNSNGTGACDTNSLVEQMNSRVNGGLESESLVEVNPPTVSRPDEALDSESLVQHNTKKSHKIPVHVSLNEKSLAVPRRGTAKTGKRGRTQSWGEGTKKVSDQFQPQARRKASLPCSHLEIPAAEGVLTSIQQDVKKAVIPKRKARKYTEQVESQDSIQVEDLISLSNQGERNGLSVKRQEMESERQVITKRKRKIQVEEMQFEDGDSVYCPVSHLQDSTLRHEDEEDHLVSTEHKTDISEACEEEISPSLLCEEASDAGDEELFVAKRKLERALKEFGTQSTMAAFPVSQMCDTVPYVLEGKKTNYLLNEGHKTILNVDEKYRKVKGKRNSLIGKKLGITKTKAKGQLKKIRSQYRDDTGQAHWAKQKGETDYLIAEEVGSEGTNSVKGEMLSVANRKSKQQLEEYRSKDGEVSDSNMYARQDSGSVVGRMEKVTMTGDGDLQDVHDFICEKQETERPPRESGEESIPSCREVTSMSICEEIKIRRRRKEANLADKTRKTSHLINDKKETRMKEKKKANFQTNEEKETKQKIKLVIGKRRRKKSPTLDEQEQMCRLISEEQEKRIANTDSEETVMHIQDKETGDNVETHEISRKDELNGRVIEEEDRSADTGNRIDLNHEIEDTNAMPCVVEETTNTSVDETGDTSNHLNTETEDLRTLVCFKGDTKYLLGERKLCTLIGEKEASQPTVESDKGLIIQVERMDTVDSMEMNVDNEESGATLTSEQEAFNSDIFGADSVSGDKDIPVRNILADSLVHQEGCLNAVIIDESLRNDGTEQVGSLSSTINIVSSTDVEDSQMNVEIPLRQARRTRCNTSYEELYTWSDVTSETEEDSSQDLPNSNIMATLCQDADISTYEEIAAMIANGEYLFPSNSKKKKKKKLRNNSRQYRNGHIRRNGRKKQKLRPKLMKKTRRSAVHEFVVTDIETGQEESQDSCESIVLSEIMKAEHPPMGTDTRPKHADVSMKKKRARTLQLPESKEQAVNNENAQVCDSDRPKQKRKSSVGSMFFCTLCNKHYSTNYNLMKHKLSLLHKRLSERDQPSTPVDMQKTECKQWHSSILQNTESKQTSTPVEAKLPNSVVIQDTETELSTSDSQNAEPQPSSSVNHSVGTEQQSGSVNHVEVEEVSSSVQNTESEKSCSSVMQDVVTEPSCSAIVQDLEAEHILVSQKMEVGKSSVVLSENTEFEEMCSVVRNVGSEETCAVDSERTYTLMQNMDIEQFSTNLPDKEVDRSVTYVEKPSAAERNSERVLGRSSSVQNSPLDTVQQGTNLVETSSGTETRNEIAAALSNSAAGMLCGEQVAVWTEHQADVTSDWLGKERDIQHNSTAASWPASVEQKQASWLEGQVDNNQWLYASQWSQEMAWGREANPDMHWNADSSQDDTTFFQSNSASLGSILDSVNQILDNERSADRLPAADGYQPYVDLLQSGTEDVVAAGGLRELQQAMGATDEEMAMLQQLGEGSWPVEDADIMDLDNQKSDSTTLTGAPTSATSTSTNTPASRLAKLVEGTAGNRTRSEEEGGGASSVAMAQSAVTTRALSRRGGLRTQDMQLALYENKDMVCPVCSRRFLGLNALKAHLAAAHNSSTRHRTQAVIKRPRIVPSSASDGSGEPARHVCIVCKELLPDEQGLADHVEVAHVERQNTGGKRVDGMGGSKHSTAGGGDEGLRSHMTSALGGLLTRALNNFLGKNRSQPSPPATQVPSPITGSLGGSHSSMLLTQPVAQLLGHGLKVTNRRHSSGPVDEQLFSCIDCDERFTSKSNRNRHVARAHRGQQYHRLSTDSPLELTRTASPLTSHESIVSEIDTDNLPLSIRISNFSSETRPTDGEPGKSQLIAANSVNSETSPKTKKDHSSQMGEGCSATILQEIDHMVGTPCNSVGEEEQDREKLTVKRSTCLGKRQDREQFEYSKTHWRSSLKADVFRPRSENSGSVSDEDSIKAKAVAALRALNARDRRIRNGLPGSIGAALWSGVSRKKSRGLNSDDRFRFPLVRKTPPSINRFASLAEKKKKNVSRMVKLEAMSWSKENPEEGRKELQTMPASAASPVSYDVYEFQDEVEQAQHPSELGLAEFRLRTPVGKIASQDNGADTGPISDVEESKVAEWESLQRDPTRKAVDPQPFSEQKEERCTHDIQNVLENTKKKVLKSLKLSEQNPRLKHNHISRKHESSKKRRWHRIIVVSGEDTSDTETGVEPHDIRSVALDQKLDNHKDREKSLNLEHRSEEGRGSKRRHMMPCLSGVLVEDRQRGKRSKKAKPPRNGSKRSTKTELLMSVFAKSRQRNNSVNNTVAATHSVPAKTPFCSASLSEPYRSVGPFGSIAGAESESDSGSLATSVSAGNLAISSDDERIARQTKSQPRNQKKSKQKPTAL</sequence>
<feature type="compositionally biased region" description="Polar residues" evidence="6">
    <location>
        <begin position="276"/>
        <end position="285"/>
    </location>
</feature>
<feature type="compositionally biased region" description="Polar residues" evidence="6">
    <location>
        <begin position="2401"/>
        <end position="2431"/>
    </location>
</feature>
<feature type="region of interest" description="Disordered" evidence="6">
    <location>
        <begin position="3516"/>
        <end position="3580"/>
    </location>
</feature>
<feature type="compositionally biased region" description="Basic residues" evidence="6">
    <location>
        <begin position="139"/>
        <end position="163"/>
    </location>
</feature>
<organism evidence="8 9">
    <name type="scientific">Cryptotermes secundus</name>
    <dbReference type="NCBI Taxonomy" id="105785"/>
    <lineage>
        <taxon>Eukaryota</taxon>
        <taxon>Metazoa</taxon>
        <taxon>Ecdysozoa</taxon>
        <taxon>Arthropoda</taxon>
        <taxon>Hexapoda</taxon>
        <taxon>Insecta</taxon>
        <taxon>Pterygota</taxon>
        <taxon>Neoptera</taxon>
        <taxon>Polyneoptera</taxon>
        <taxon>Dictyoptera</taxon>
        <taxon>Blattodea</taxon>
        <taxon>Blattoidea</taxon>
        <taxon>Termitoidae</taxon>
        <taxon>Kalotermitidae</taxon>
        <taxon>Cryptotermitinae</taxon>
        <taxon>Cryptotermes</taxon>
    </lineage>
</organism>
<feature type="region of interest" description="Disordered" evidence="6">
    <location>
        <begin position="2791"/>
        <end position="2844"/>
    </location>
</feature>
<feature type="compositionally biased region" description="Low complexity" evidence="6">
    <location>
        <begin position="2795"/>
        <end position="2815"/>
    </location>
</feature>
<evidence type="ECO:0000259" key="7">
    <source>
        <dbReference type="PROSITE" id="PS50157"/>
    </source>
</evidence>
<feature type="region of interest" description="Disordered" evidence="6">
    <location>
        <begin position="761"/>
        <end position="812"/>
    </location>
</feature>
<keyword evidence="3 5" id="KW-0863">Zinc-finger</keyword>
<feature type="compositionally biased region" description="Basic and acidic residues" evidence="6">
    <location>
        <begin position="721"/>
        <end position="744"/>
    </location>
</feature>
<keyword evidence="9" id="KW-1185">Reference proteome</keyword>
<feature type="compositionally biased region" description="Basic residues" evidence="6">
    <location>
        <begin position="351"/>
        <end position="363"/>
    </location>
</feature>
<feature type="compositionally biased region" description="Basic residues" evidence="6">
    <location>
        <begin position="1395"/>
        <end position="1404"/>
    </location>
</feature>
<dbReference type="PANTHER" id="PTHR24408">
    <property type="entry name" value="ZINC FINGER PROTEIN"/>
    <property type="match status" value="1"/>
</dbReference>
<feature type="compositionally biased region" description="Basic and acidic residues" evidence="6">
    <location>
        <begin position="3516"/>
        <end position="3539"/>
    </location>
</feature>
<feature type="region of interest" description="Disordered" evidence="6">
    <location>
        <begin position="455"/>
        <end position="474"/>
    </location>
</feature>
<feature type="compositionally biased region" description="Basic residues" evidence="6">
    <location>
        <begin position="907"/>
        <end position="926"/>
    </location>
</feature>
<feature type="compositionally biased region" description="Basic residues" evidence="6">
    <location>
        <begin position="3559"/>
        <end position="3576"/>
    </location>
</feature>
<feature type="region of interest" description="Disordered" evidence="6">
    <location>
        <begin position="2953"/>
        <end position="2980"/>
    </location>
</feature>
<feature type="compositionally biased region" description="Polar residues" evidence="6">
    <location>
        <begin position="1055"/>
        <end position="1064"/>
    </location>
</feature>
<feature type="region of interest" description="Disordered" evidence="6">
    <location>
        <begin position="877"/>
        <end position="932"/>
    </location>
</feature>
<proteinExistence type="predicted"/>
<feature type="compositionally biased region" description="Polar residues" evidence="6">
    <location>
        <begin position="300"/>
        <end position="311"/>
    </location>
</feature>
<gene>
    <name evidence="8" type="ORF">B7P43_G00341</name>
</gene>
<feature type="region of interest" description="Disordered" evidence="6">
    <location>
        <begin position="3132"/>
        <end position="3170"/>
    </location>
</feature>
<dbReference type="GO" id="GO:0005634">
    <property type="term" value="C:nucleus"/>
    <property type="evidence" value="ECO:0007669"/>
    <property type="project" value="TreeGrafter"/>
</dbReference>
<feature type="domain" description="C2H2-type" evidence="7">
    <location>
        <begin position="2323"/>
        <end position="2352"/>
    </location>
</feature>
<keyword evidence="1" id="KW-0479">Metal-binding</keyword>
<feature type="compositionally biased region" description="Polar residues" evidence="6">
    <location>
        <begin position="2296"/>
        <end position="2305"/>
    </location>
</feature>
<dbReference type="GO" id="GO:0043565">
    <property type="term" value="F:sequence-specific DNA binding"/>
    <property type="evidence" value="ECO:0007669"/>
    <property type="project" value="TreeGrafter"/>
</dbReference>
<feature type="region of interest" description="Disordered" evidence="6">
    <location>
        <begin position="2287"/>
        <end position="2315"/>
    </location>
</feature>
<feature type="compositionally biased region" description="Basic and acidic residues" evidence="6">
    <location>
        <begin position="3409"/>
        <end position="3428"/>
    </location>
</feature>
<feature type="region of interest" description="Disordered" evidence="6">
    <location>
        <begin position="133"/>
        <end position="165"/>
    </location>
</feature>
<feature type="region of interest" description="Disordered" evidence="6">
    <location>
        <begin position="2553"/>
        <end position="2576"/>
    </location>
</feature>
<feature type="region of interest" description="Disordered" evidence="6">
    <location>
        <begin position="2401"/>
        <end position="2452"/>
    </location>
</feature>
<name>A0A2J7QVE9_9NEOP</name>